<accession>A0AAE1A027</accession>
<evidence type="ECO:0000259" key="2">
    <source>
        <dbReference type="Pfam" id="PF25273"/>
    </source>
</evidence>
<feature type="domain" description="DUF7869" evidence="2">
    <location>
        <begin position="353"/>
        <end position="452"/>
    </location>
</feature>
<dbReference type="InterPro" id="IPR057191">
    <property type="entry name" value="DUF7869"/>
</dbReference>
<gene>
    <name evidence="3" type="ORF">RRG08_013044</name>
</gene>
<feature type="region of interest" description="Disordered" evidence="1">
    <location>
        <begin position="1"/>
        <end position="36"/>
    </location>
</feature>
<evidence type="ECO:0000313" key="3">
    <source>
        <dbReference type="EMBL" id="KAK3778774.1"/>
    </source>
</evidence>
<comment type="caution">
    <text evidence="3">The sequence shown here is derived from an EMBL/GenBank/DDBJ whole genome shotgun (WGS) entry which is preliminary data.</text>
</comment>
<reference evidence="3" key="1">
    <citation type="journal article" date="2023" name="G3 (Bethesda)">
        <title>A reference genome for the long-term kleptoplast-retaining sea slug Elysia crispata morphotype clarki.</title>
        <authorList>
            <person name="Eastman K.E."/>
            <person name="Pendleton A.L."/>
            <person name="Shaikh M.A."/>
            <person name="Suttiyut T."/>
            <person name="Ogas R."/>
            <person name="Tomko P."/>
            <person name="Gavelis G."/>
            <person name="Widhalm J.R."/>
            <person name="Wisecaver J.H."/>
        </authorList>
    </citation>
    <scope>NUCLEOTIDE SEQUENCE</scope>
    <source>
        <strain evidence="3">ECLA1</strain>
    </source>
</reference>
<proteinExistence type="predicted"/>
<dbReference type="PANTHER" id="PTHR10773:SF19">
    <property type="match status" value="1"/>
</dbReference>
<dbReference type="AlphaFoldDB" id="A0AAE1A027"/>
<name>A0AAE1A027_9GAST</name>
<dbReference type="Pfam" id="PF25273">
    <property type="entry name" value="DUF7869"/>
    <property type="match status" value="1"/>
</dbReference>
<evidence type="ECO:0000313" key="4">
    <source>
        <dbReference type="Proteomes" id="UP001283361"/>
    </source>
</evidence>
<organism evidence="3 4">
    <name type="scientific">Elysia crispata</name>
    <name type="common">lettuce slug</name>
    <dbReference type="NCBI Taxonomy" id="231223"/>
    <lineage>
        <taxon>Eukaryota</taxon>
        <taxon>Metazoa</taxon>
        <taxon>Spiralia</taxon>
        <taxon>Lophotrochozoa</taxon>
        <taxon>Mollusca</taxon>
        <taxon>Gastropoda</taxon>
        <taxon>Heterobranchia</taxon>
        <taxon>Euthyneura</taxon>
        <taxon>Panpulmonata</taxon>
        <taxon>Sacoglossa</taxon>
        <taxon>Placobranchoidea</taxon>
        <taxon>Plakobranchidae</taxon>
        <taxon>Elysia</taxon>
    </lineage>
</organism>
<feature type="region of interest" description="Disordered" evidence="1">
    <location>
        <begin position="568"/>
        <end position="591"/>
    </location>
</feature>
<dbReference type="Proteomes" id="UP001283361">
    <property type="component" value="Unassembled WGS sequence"/>
</dbReference>
<feature type="compositionally biased region" description="Acidic residues" evidence="1">
    <location>
        <begin position="572"/>
        <end position="591"/>
    </location>
</feature>
<dbReference type="PANTHER" id="PTHR10773">
    <property type="entry name" value="DNA-DIRECTED RNA POLYMERASES I, II, AND III SUBUNIT RPABC2"/>
    <property type="match status" value="1"/>
</dbReference>
<keyword evidence="4" id="KW-1185">Reference proteome</keyword>
<dbReference type="EMBL" id="JAWDGP010002895">
    <property type="protein sequence ID" value="KAK3778774.1"/>
    <property type="molecule type" value="Genomic_DNA"/>
</dbReference>
<evidence type="ECO:0000256" key="1">
    <source>
        <dbReference type="SAM" id="MobiDB-lite"/>
    </source>
</evidence>
<sequence length="591" mass="68351">MADVGRFPTVSENPKKRQKLGRKKEKARDERLSGHKMGPPCQCKRLKCFEITSEDERLSLLDRFNSLPSKNEQDAMLASLLTVEKVKQRRPRDNDGASKLHDHSYTYSVKVTREGNSTTVPVCFNAFISIFGTTKAVVERIRKSLAETGFAPANMQGKHTNRPHAFTPDNVKKIMDHICSFRGRRSHYSMHDTRRLYLSEELNVRKMYDMFMEQNPGFKCCLESYRKVFTEKFNIAFGYPRKDTCSTCDAFEIKLKAENLGAEEMAQLIREKELHVRKGQVFYDRKSTAGQKAKRRPTFAALAFDFSKNLPAPNISTNDVYYRRQLSLYSFNVHSLPDDVVFFYCYDETMGKKGADDVASMLLHYFDNVLSPEVTHVELFCDSCAGQNKNWTVIRFLHHLVAIKKRFVQIKLSFPIRGHSYMECDRDMCLVNQKAKVETPADWMEEFRRSRQKPSPFNIVAMEPHMFQNVTDYVKPFYRASCPIATRPLREIVFSQDKPQLFSYRISWNGPMDTAVVTKPVGKKTAATLQPLRSLYQQRLPIKAAKYKDLQVLKQFCSTEAQHFFESLPYDGMEDTREDSDSEISEVSDTE</sequence>
<protein>
    <recommendedName>
        <fullName evidence="2">DUF7869 domain-containing protein</fullName>
    </recommendedName>
</protein>
<feature type="compositionally biased region" description="Basic residues" evidence="1">
    <location>
        <begin position="16"/>
        <end position="25"/>
    </location>
</feature>